<accession>A0A9E9LXT6</accession>
<dbReference type="InterPro" id="IPR020846">
    <property type="entry name" value="MFS_dom"/>
</dbReference>
<dbReference type="Pfam" id="PF05977">
    <property type="entry name" value="MFS_3"/>
    <property type="match status" value="1"/>
</dbReference>
<feature type="transmembrane region" description="Helical" evidence="7">
    <location>
        <begin position="94"/>
        <end position="111"/>
    </location>
</feature>
<evidence type="ECO:0000256" key="6">
    <source>
        <dbReference type="ARBA" id="ARBA00023136"/>
    </source>
</evidence>
<dbReference type="KEGG" id="ovb:NB640_00895"/>
<dbReference type="AlphaFoldDB" id="A0A9E9LXT6"/>
<dbReference type="EMBL" id="CP098242">
    <property type="protein sequence ID" value="WAW10256.1"/>
    <property type="molecule type" value="Genomic_DNA"/>
</dbReference>
<evidence type="ECO:0000259" key="8">
    <source>
        <dbReference type="PROSITE" id="PS50850"/>
    </source>
</evidence>
<feature type="transmembrane region" description="Helical" evidence="7">
    <location>
        <begin position="267"/>
        <end position="285"/>
    </location>
</feature>
<evidence type="ECO:0000256" key="5">
    <source>
        <dbReference type="ARBA" id="ARBA00022989"/>
    </source>
</evidence>
<dbReference type="Gene3D" id="1.20.1250.20">
    <property type="entry name" value="MFS general substrate transporter like domains"/>
    <property type="match status" value="1"/>
</dbReference>
<evidence type="ECO:0000313" key="10">
    <source>
        <dbReference type="Proteomes" id="UP001156215"/>
    </source>
</evidence>
<keyword evidence="2" id="KW-0813">Transport</keyword>
<dbReference type="GO" id="GO:0005886">
    <property type="term" value="C:plasma membrane"/>
    <property type="evidence" value="ECO:0007669"/>
    <property type="project" value="UniProtKB-SubCell"/>
</dbReference>
<feature type="transmembrane region" description="Helical" evidence="7">
    <location>
        <begin position="297"/>
        <end position="315"/>
    </location>
</feature>
<evidence type="ECO:0000256" key="2">
    <source>
        <dbReference type="ARBA" id="ARBA00022448"/>
    </source>
</evidence>
<keyword evidence="6 7" id="KW-0472">Membrane</keyword>
<comment type="subcellular location">
    <subcellularLocation>
        <location evidence="1">Cell membrane</location>
        <topology evidence="1">Multi-pass membrane protein</topology>
    </subcellularLocation>
</comment>
<feature type="transmembrane region" description="Helical" evidence="7">
    <location>
        <begin position="321"/>
        <end position="343"/>
    </location>
</feature>
<feature type="transmembrane region" description="Helical" evidence="7">
    <location>
        <begin position="117"/>
        <end position="139"/>
    </location>
</feature>
<evidence type="ECO:0000256" key="1">
    <source>
        <dbReference type="ARBA" id="ARBA00004651"/>
    </source>
</evidence>
<feature type="transmembrane region" description="Helical" evidence="7">
    <location>
        <begin position="60"/>
        <end position="82"/>
    </location>
</feature>
<keyword evidence="3" id="KW-1003">Cell membrane</keyword>
<keyword evidence="4 7" id="KW-0812">Transmembrane</keyword>
<proteinExistence type="predicted"/>
<dbReference type="CDD" id="cd06173">
    <property type="entry name" value="MFS_MefA_like"/>
    <property type="match status" value="1"/>
</dbReference>
<sequence>MTFEERRENEQTGPFSPLSSKIFRMMWIATLCSNIGSWMQEVGAGWLMTSLAPDPLMVSLVQAATTIPFFLLAVPAGALADILDRRKYLIATQLWMAVSAAILGVLTLTGMTTAWTLLLLTFSLGIGAAMMMPAWGAIVPELVRRSELQSAIALNTIATNSARAIGPAIAGLIIAATGPGAVFVLNAISFFAVVIAIKKWNRSPRTSNLPQEQLRGAIRAGLRYARHSPELRAVLARGCAFFVFASAPWALLPLIVRQQLKSGPGTYGFMLACIGVGAICGALLLPRLYGRISRDRLVAITTFTYAAAMLGLAYSTRVYEAAPAMLVIGISWMTVFSSLMTSAQTALPSWVRARGLALYWVIYTSGFALGSVIWGQIASVIDIPTALAFAAIGAFVGILAAWRYEIGQHDVQDLSPSLDWSPPLEADTHAMDRGPIMVTIEYEIDVKRQREFVRALRHLKHVRQRNGAYLWEVLCDINRPGLIVEIFMVESLIEHLRQRERMTVADKMKRDIVREYHVGDAPPKITRLLGLTHRKRTRLR</sequence>
<feature type="transmembrane region" description="Helical" evidence="7">
    <location>
        <begin position="383"/>
        <end position="402"/>
    </location>
</feature>
<keyword evidence="5 7" id="KW-1133">Transmembrane helix</keyword>
<dbReference type="Proteomes" id="UP001156215">
    <property type="component" value="Chromosome"/>
</dbReference>
<dbReference type="InterPro" id="IPR036259">
    <property type="entry name" value="MFS_trans_sf"/>
</dbReference>
<evidence type="ECO:0000256" key="4">
    <source>
        <dbReference type="ARBA" id="ARBA00022692"/>
    </source>
</evidence>
<keyword evidence="10" id="KW-1185">Reference proteome</keyword>
<name>A0A9E9LXT6_9BURK</name>
<evidence type="ECO:0000256" key="3">
    <source>
        <dbReference type="ARBA" id="ARBA00022475"/>
    </source>
</evidence>
<dbReference type="InterPro" id="IPR010290">
    <property type="entry name" value="TM_effector"/>
</dbReference>
<feature type="transmembrane region" description="Helical" evidence="7">
    <location>
        <begin position="180"/>
        <end position="197"/>
    </location>
</feature>
<gene>
    <name evidence="9" type="ORF">NB640_00895</name>
</gene>
<feature type="domain" description="Major facilitator superfamily (MFS) profile" evidence="8">
    <location>
        <begin position="22"/>
        <end position="409"/>
    </location>
</feature>
<dbReference type="RefSeq" id="WP_269309264.1">
    <property type="nucleotide sequence ID" value="NZ_CP098242.1"/>
</dbReference>
<organism evidence="9 10">
    <name type="scientific">Oxalobacter vibrioformis</name>
    <dbReference type="NCBI Taxonomy" id="933080"/>
    <lineage>
        <taxon>Bacteria</taxon>
        <taxon>Pseudomonadati</taxon>
        <taxon>Pseudomonadota</taxon>
        <taxon>Betaproteobacteria</taxon>
        <taxon>Burkholderiales</taxon>
        <taxon>Oxalobacteraceae</taxon>
        <taxon>Oxalobacter</taxon>
    </lineage>
</organism>
<feature type="transmembrane region" description="Helical" evidence="7">
    <location>
        <begin position="355"/>
        <end position="377"/>
    </location>
</feature>
<evidence type="ECO:0000256" key="7">
    <source>
        <dbReference type="SAM" id="Phobius"/>
    </source>
</evidence>
<dbReference type="PANTHER" id="PTHR23513">
    <property type="entry name" value="INTEGRAL MEMBRANE EFFLUX PROTEIN-RELATED"/>
    <property type="match status" value="1"/>
</dbReference>
<protein>
    <submittedName>
        <fullName evidence="9">MFS transporter</fullName>
    </submittedName>
</protein>
<evidence type="ECO:0000313" key="9">
    <source>
        <dbReference type="EMBL" id="WAW10256.1"/>
    </source>
</evidence>
<dbReference type="GO" id="GO:0022857">
    <property type="term" value="F:transmembrane transporter activity"/>
    <property type="evidence" value="ECO:0007669"/>
    <property type="project" value="InterPro"/>
</dbReference>
<dbReference type="PROSITE" id="PS50850">
    <property type="entry name" value="MFS"/>
    <property type="match status" value="1"/>
</dbReference>
<dbReference type="SUPFAM" id="SSF103473">
    <property type="entry name" value="MFS general substrate transporter"/>
    <property type="match status" value="1"/>
</dbReference>
<dbReference type="PANTHER" id="PTHR23513:SF11">
    <property type="entry name" value="STAPHYLOFERRIN A TRANSPORTER"/>
    <property type="match status" value="1"/>
</dbReference>
<reference evidence="9" key="1">
    <citation type="journal article" date="2022" name="Front. Microbiol.">
        <title>New perspectives on an old grouping: The genomic and phenotypic variability of Oxalobacter formigenes and the implications for calcium oxalate stone prevention.</title>
        <authorList>
            <person name="Chmiel J.A."/>
            <person name="Carr C."/>
            <person name="Stuivenberg G.A."/>
            <person name="Venema R."/>
            <person name="Chanyi R.M."/>
            <person name="Al K.F."/>
            <person name="Giguere D."/>
            <person name="Say H."/>
            <person name="Akouris P.P."/>
            <person name="Dominguez Romero S.A."/>
            <person name="Kwong A."/>
            <person name="Tai V."/>
            <person name="Koval S.F."/>
            <person name="Razvi H."/>
            <person name="Bjazevic J."/>
            <person name="Burton J.P."/>
        </authorList>
    </citation>
    <scope>NUCLEOTIDE SEQUENCE</scope>
    <source>
        <strain evidence="9">WoOx3</strain>
    </source>
</reference>
<feature type="transmembrane region" description="Helical" evidence="7">
    <location>
        <begin position="234"/>
        <end position="255"/>
    </location>
</feature>